<evidence type="ECO:0000256" key="1">
    <source>
        <dbReference type="ARBA" id="ARBA00022729"/>
    </source>
</evidence>
<dbReference type="Pfam" id="PF00084">
    <property type="entry name" value="Sushi"/>
    <property type="match status" value="1"/>
</dbReference>
<evidence type="ECO:0000259" key="4">
    <source>
        <dbReference type="PROSITE" id="PS50041"/>
    </source>
</evidence>
<dbReference type="AlphaFoldDB" id="A0A9J7KJK4"/>
<dbReference type="SMART" id="SM00034">
    <property type="entry name" value="CLECT"/>
    <property type="match status" value="1"/>
</dbReference>
<dbReference type="RefSeq" id="XP_035661762.1">
    <property type="nucleotide sequence ID" value="XM_035805869.1"/>
</dbReference>
<dbReference type="InterPro" id="IPR016187">
    <property type="entry name" value="CTDL_fold"/>
</dbReference>
<dbReference type="PROSITE" id="PS50041">
    <property type="entry name" value="C_TYPE_LECTIN_2"/>
    <property type="match status" value="1"/>
</dbReference>
<accession>A0A9J7KJK4</accession>
<evidence type="ECO:0000259" key="5">
    <source>
        <dbReference type="PROSITE" id="PS50923"/>
    </source>
</evidence>
<feature type="domain" description="C-type lectin" evidence="4">
    <location>
        <begin position="53"/>
        <end position="180"/>
    </location>
</feature>
<dbReference type="CDD" id="cd00037">
    <property type="entry name" value="CLECT"/>
    <property type="match status" value="1"/>
</dbReference>
<dbReference type="Gene3D" id="2.10.70.10">
    <property type="entry name" value="Complement Module, domain 1"/>
    <property type="match status" value="1"/>
</dbReference>
<dbReference type="SUPFAM" id="SSF57535">
    <property type="entry name" value="Complement control module/SCR domain"/>
    <property type="match status" value="1"/>
</dbReference>
<dbReference type="InterPro" id="IPR018378">
    <property type="entry name" value="C-type_lectin_CS"/>
</dbReference>
<dbReference type="InterPro" id="IPR050801">
    <property type="entry name" value="Ca-Dep_Lectins_ImmuneDev"/>
</dbReference>
<reference evidence="6" key="1">
    <citation type="journal article" date="2020" name="Nat. Ecol. Evol.">
        <title>Deeply conserved synteny resolves early events in vertebrate evolution.</title>
        <authorList>
            <person name="Simakov O."/>
            <person name="Marletaz F."/>
            <person name="Yue J.X."/>
            <person name="O'Connell B."/>
            <person name="Jenkins J."/>
            <person name="Brandt A."/>
            <person name="Calef R."/>
            <person name="Tung C.H."/>
            <person name="Huang T.K."/>
            <person name="Schmutz J."/>
            <person name="Satoh N."/>
            <person name="Yu J.K."/>
            <person name="Putnam N.H."/>
            <person name="Green R.E."/>
            <person name="Rokhsar D.S."/>
        </authorList>
    </citation>
    <scope>NUCLEOTIDE SEQUENCE [LARGE SCALE GENOMIC DNA]</scope>
    <source>
        <strain evidence="6">S238N-H82</strain>
    </source>
</reference>
<dbReference type="CDD" id="cd00033">
    <property type="entry name" value="CCP"/>
    <property type="match status" value="1"/>
</dbReference>
<sequence>MTGSTAYRGSMHFTCGYGYNLVGAKTISCQADVTWGGRVPTCKATCRAGYQLIAQTCIRVGLEEKDYEDAQADCEREGATLAMPKTKELDVALRNVIVNKYGKDSKYWIGLKESGSWLWADGSSLDDHDHHYQGWNPGEPASGIKAWFESSDCVQYWSGPTDTPMWDDTACGYNLRYICQES</sequence>
<dbReference type="InterPro" id="IPR035976">
    <property type="entry name" value="Sushi/SCR/CCP_sf"/>
</dbReference>
<dbReference type="InterPro" id="IPR000436">
    <property type="entry name" value="Sushi_SCR_CCP_dom"/>
</dbReference>
<protein>
    <submittedName>
        <fullName evidence="7">Brevican core protein-like</fullName>
    </submittedName>
</protein>
<dbReference type="Proteomes" id="UP000001554">
    <property type="component" value="Chromosome 18"/>
</dbReference>
<dbReference type="PANTHER" id="PTHR22801">
    <property type="entry name" value="LITHOSTATHINE"/>
    <property type="match status" value="1"/>
</dbReference>
<comment type="caution">
    <text evidence="3">Lacks conserved residue(s) required for the propagation of feature annotation.</text>
</comment>
<evidence type="ECO:0000313" key="7">
    <source>
        <dbReference type="RefSeq" id="XP_035661762.1"/>
    </source>
</evidence>
<keyword evidence="6" id="KW-1185">Reference proteome</keyword>
<name>A0A9J7KJK4_BRAFL</name>
<feature type="domain" description="Sushi" evidence="5">
    <location>
        <begin position="1"/>
        <end position="44"/>
    </location>
</feature>
<evidence type="ECO:0000256" key="3">
    <source>
        <dbReference type="PROSITE-ProRule" id="PRU00302"/>
    </source>
</evidence>
<keyword evidence="2 3" id="KW-1015">Disulfide bond</keyword>
<dbReference type="OrthoDB" id="7357196at2759"/>
<dbReference type="PROSITE" id="PS50923">
    <property type="entry name" value="SUSHI"/>
    <property type="match status" value="1"/>
</dbReference>
<gene>
    <name evidence="7" type="primary">LOC118406014</name>
</gene>
<dbReference type="Gene3D" id="3.10.100.10">
    <property type="entry name" value="Mannose-Binding Protein A, subunit A"/>
    <property type="match status" value="1"/>
</dbReference>
<evidence type="ECO:0000313" key="6">
    <source>
        <dbReference type="Proteomes" id="UP000001554"/>
    </source>
</evidence>
<dbReference type="PANTHER" id="PTHR22801:SF63">
    <property type="entry name" value="C-TYPE LECTIN DOMAIN-CONTAINING PROTEIN"/>
    <property type="match status" value="1"/>
</dbReference>
<dbReference type="OMA" id="MWDDTAC"/>
<dbReference type="KEGG" id="bfo:118406014"/>
<evidence type="ECO:0000256" key="2">
    <source>
        <dbReference type="ARBA" id="ARBA00023157"/>
    </source>
</evidence>
<dbReference type="Pfam" id="PF00059">
    <property type="entry name" value="Lectin_C"/>
    <property type="match status" value="1"/>
</dbReference>
<dbReference type="InterPro" id="IPR016186">
    <property type="entry name" value="C-type_lectin-like/link_sf"/>
</dbReference>
<proteinExistence type="predicted"/>
<reference evidence="7" key="2">
    <citation type="submission" date="2025-08" db="UniProtKB">
        <authorList>
            <consortium name="RefSeq"/>
        </authorList>
    </citation>
    <scope>IDENTIFICATION</scope>
    <source>
        <strain evidence="7">S238N-H82</strain>
        <tissue evidence="7">Testes</tissue>
    </source>
</reference>
<keyword evidence="3" id="KW-0768">Sushi</keyword>
<dbReference type="InterPro" id="IPR001304">
    <property type="entry name" value="C-type_lectin-like"/>
</dbReference>
<organism evidence="6 7">
    <name type="scientific">Branchiostoma floridae</name>
    <name type="common">Florida lancelet</name>
    <name type="synonym">Amphioxus</name>
    <dbReference type="NCBI Taxonomy" id="7739"/>
    <lineage>
        <taxon>Eukaryota</taxon>
        <taxon>Metazoa</taxon>
        <taxon>Chordata</taxon>
        <taxon>Cephalochordata</taxon>
        <taxon>Leptocardii</taxon>
        <taxon>Amphioxiformes</taxon>
        <taxon>Branchiostomatidae</taxon>
        <taxon>Branchiostoma</taxon>
    </lineage>
</organism>
<dbReference type="PROSITE" id="PS00615">
    <property type="entry name" value="C_TYPE_LECTIN_1"/>
    <property type="match status" value="1"/>
</dbReference>
<keyword evidence="1" id="KW-0732">Signal</keyword>
<dbReference type="SUPFAM" id="SSF56436">
    <property type="entry name" value="C-type lectin-like"/>
    <property type="match status" value="1"/>
</dbReference>
<feature type="disulfide bond" evidence="3">
    <location>
        <begin position="15"/>
        <end position="42"/>
    </location>
</feature>
<dbReference type="GeneID" id="118406014"/>